<proteinExistence type="inferred from homology"/>
<evidence type="ECO:0000256" key="12">
    <source>
        <dbReference type="ARBA" id="ARBA00023004"/>
    </source>
</evidence>
<keyword evidence="19" id="KW-0158">Chromosome</keyword>
<keyword evidence="17 19" id="KW-0511">Multifunctional enzyme</keyword>
<keyword evidence="3 19" id="KW-0004">4Fe-4S</keyword>
<dbReference type="GO" id="GO:0017116">
    <property type="term" value="F:single-stranded DNA helicase activity"/>
    <property type="evidence" value="ECO:0007669"/>
    <property type="project" value="UniProtKB-UniRule"/>
</dbReference>
<organism evidence="23 24">
    <name type="scientific">Acrasis kona</name>
    <dbReference type="NCBI Taxonomy" id="1008807"/>
    <lineage>
        <taxon>Eukaryota</taxon>
        <taxon>Discoba</taxon>
        <taxon>Heterolobosea</taxon>
        <taxon>Tetramitia</taxon>
        <taxon>Eutetramitia</taxon>
        <taxon>Acrasidae</taxon>
        <taxon>Acrasis</taxon>
    </lineage>
</organism>
<dbReference type="InterPro" id="IPR041679">
    <property type="entry name" value="DNA2/NAM7-like_C"/>
</dbReference>
<dbReference type="CDD" id="cd18808">
    <property type="entry name" value="SF1_C_Upf1"/>
    <property type="match status" value="1"/>
</dbReference>
<dbReference type="GO" id="GO:0005524">
    <property type="term" value="F:ATP binding"/>
    <property type="evidence" value="ECO:0007669"/>
    <property type="project" value="UniProtKB-UniRule"/>
</dbReference>
<name>A0AAW2YVF9_9EUKA</name>
<evidence type="ECO:0000256" key="7">
    <source>
        <dbReference type="ARBA" id="ARBA00022741"/>
    </source>
</evidence>
<keyword evidence="8 19" id="KW-0227">DNA damage</keyword>
<keyword evidence="7 19" id="KW-0547">Nucleotide-binding</keyword>
<dbReference type="GO" id="GO:0071932">
    <property type="term" value="P:replication fork reversal"/>
    <property type="evidence" value="ECO:0007669"/>
    <property type="project" value="TreeGrafter"/>
</dbReference>
<evidence type="ECO:0000259" key="20">
    <source>
        <dbReference type="Pfam" id="PF08696"/>
    </source>
</evidence>
<dbReference type="Gene3D" id="3.90.320.10">
    <property type="match status" value="1"/>
</dbReference>
<reference evidence="23 24" key="1">
    <citation type="submission" date="2024-03" db="EMBL/GenBank/DDBJ databases">
        <title>The Acrasis kona genome and developmental transcriptomes reveal deep origins of eukaryotic multicellular pathways.</title>
        <authorList>
            <person name="Sheikh S."/>
            <person name="Fu C.-J."/>
            <person name="Brown M.W."/>
            <person name="Baldauf S.L."/>
        </authorList>
    </citation>
    <scope>NUCLEOTIDE SEQUENCE [LARGE SCALE GENOMIC DNA]</scope>
    <source>
        <strain evidence="23 24">ATCC MYA-3509</strain>
    </source>
</reference>
<sequence length="1092" mass="123057">MIHIVDPKVIDEALVVDESQGYIITNPDHLISATDTSSCMPCLRRTFLNNKVDRRDVKASVNPHQVYGSMLHDVFQSCLDGKDFSTAQMNVAAQETINKRSVILHILKITQQEALLHMQNNFFSTFQKWSNMYLACSSNDASGGNNVEYLDGNQETKLLINKMIAIEESVWSPMYGLKGYIDISVEAHVNQSQITRVMPVELKSGKCSVRYNPRGNIQHRAQVLMYLLMMKDKYNDPSINAGVLFYFTDQQTKGVVENRGEMVTIMQSRNLLASCLNESSCVMDRDGQYTLLPKRAQLPPMIDCSSDCARCYSKQTCALYQVAYRQQQQPSNHSGLSPQQLESLCEVVNSSAAHVDYLSKWIECLDLESLESNHYRKELWSMTGPERQAAGRCLSCMSYEYQDQSNGYYWYRMYKHRESPRMNLSAVGIDAGAFVTISSEKGHVAISSGTVTRVDHDNIYLKLKREITMDELLRIDLDEYEISYRQQRGVVLSLFDPLCDDVMRRVRELVVQLQEPLFDHDEYGHVIRDGDHDSRSNRDQKKAIAHVLAARDYALVMGMPGTGKTTTIAAIVRALLLNKRSRILICAHTHTAVDNALLKVLDLGITQIVRVGKVSDVDARLHPYRVMSNIQNETGAIDCQDKLEDLIKNGRVWGSTCLTSDPLLQVDRFDCVIVDEASQISQPECVGALVYGDVFVLVGDPHQLPPLVRSNKARHLGMDVSLFQVLMQAHGEKAMVCLGNQYRMNASIMSLSNHLIYNHQLKCASIGVRDAKLLLDASAPIGVIKWLNDVIDADRCVLFLDTDPLGDASRERKQGMKVVNPCEARVVDLIAKELMRRGVDKQHIGIMSALRSQVCLIQNTMGDDVRVNTIDKFQGLDHHVTIMSLVRSNPSQEINELFKDRSRINVALTRAKQKMILVGSLSTFQSHDPYRSLISFMRDRGWVYGMPSDLNCERNGLNRYQERLVCVVDDYEMVVDELDVNNNKNLCIVDDYEDLPDFVDQDASAVHGTPPPRVVPVAIDPLYVVDDYEDDGSGSDSDVVVDEVRCTPRRNASVLFNNVGAVGRVMSDVRPNHSRLSAQLFHYKLDPKPFPG</sequence>
<dbReference type="Proteomes" id="UP001431209">
    <property type="component" value="Unassembled WGS sequence"/>
</dbReference>
<dbReference type="InterPro" id="IPR045055">
    <property type="entry name" value="DNA2/NAM7-like"/>
</dbReference>
<feature type="domain" description="DNA2/NAM7 helicase helicase" evidence="21">
    <location>
        <begin position="536"/>
        <end position="632"/>
    </location>
</feature>
<evidence type="ECO:0000313" key="23">
    <source>
        <dbReference type="EMBL" id="KAL0480973.1"/>
    </source>
</evidence>
<gene>
    <name evidence="23" type="ORF">AKO1_013593</name>
</gene>
<evidence type="ECO:0000256" key="19">
    <source>
        <dbReference type="RuleBase" id="RU367041"/>
    </source>
</evidence>
<comment type="cofactor">
    <cofactor evidence="1">
        <name>[4Fe-4S] cluster</name>
        <dbReference type="ChEBI" id="CHEBI:49883"/>
    </cofactor>
</comment>
<feature type="domain" description="DNA2/NAM7 helicase-like C-terminal" evidence="22">
    <location>
        <begin position="718"/>
        <end position="920"/>
    </location>
</feature>
<keyword evidence="15 19" id="KW-0234">DNA repair</keyword>
<feature type="domain" description="DNA replication factor Dna2 N-terminal" evidence="20">
    <location>
        <begin position="2"/>
        <end position="187"/>
    </location>
</feature>
<evidence type="ECO:0000256" key="5">
    <source>
        <dbReference type="ARBA" id="ARBA00022722"/>
    </source>
</evidence>
<keyword evidence="12 19" id="KW-0408">Iron</keyword>
<keyword evidence="16 19" id="KW-0539">Nucleus</keyword>
<keyword evidence="9 19" id="KW-0378">Hydrolase</keyword>
<evidence type="ECO:0000256" key="1">
    <source>
        <dbReference type="ARBA" id="ARBA00001966"/>
    </source>
</evidence>
<dbReference type="InterPro" id="IPR014808">
    <property type="entry name" value="DNA_replication_fac_Dna2_N"/>
</dbReference>
<dbReference type="Pfam" id="PF13087">
    <property type="entry name" value="AAA_12"/>
    <property type="match status" value="1"/>
</dbReference>
<evidence type="ECO:0000259" key="22">
    <source>
        <dbReference type="Pfam" id="PF13087"/>
    </source>
</evidence>
<dbReference type="InterPro" id="IPR041677">
    <property type="entry name" value="DNA2/NAM7_AAA_11"/>
</dbReference>
<dbReference type="EMBL" id="JAOPGA020000708">
    <property type="protein sequence ID" value="KAL0480973.1"/>
    <property type="molecule type" value="Genomic_DNA"/>
</dbReference>
<dbReference type="GO" id="GO:0005634">
    <property type="term" value="C:nucleus"/>
    <property type="evidence" value="ECO:0007669"/>
    <property type="project" value="UniProtKB-SubCell"/>
</dbReference>
<keyword evidence="13 19" id="KW-0411">Iron-sulfur</keyword>
<dbReference type="GO" id="GO:0046872">
    <property type="term" value="F:metal ion binding"/>
    <property type="evidence" value="ECO:0007669"/>
    <property type="project" value="UniProtKB-UniRule"/>
</dbReference>
<evidence type="ECO:0000256" key="8">
    <source>
        <dbReference type="ARBA" id="ARBA00022763"/>
    </source>
</evidence>
<dbReference type="GO" id="GO:0033567">
    <property type="term" value="P:DNA replication, Okazaki fragment processing"/>
    <property type="evidence" value="ECO:0007669"/>
    <property type="project" value="UniProtKB-UniRule"/>
</dbReference>
<dbReference type="Pfam" id="PF13086">
    <property type="entry name" value="AAA_11"/>
    <property type="match status" value="2"/>
</dbReference>
<evidence type="ECO:0000256" key="10">
    <source>
        <dbReference type="ARBA" id="ARBA00022806"/>
    </source>
</evidence>
<evidence type="ECO:0000313" key="24">
    <source>
        <dbReference type="Proteomes" id="UP001431209"/>
    </source>
</evidence>
<evidence type="ECO:0000256" key="14">
    <source>
        <dbReference type="ARBA" id="ARBA00023125"/>
    </source>
</evidence>
<comment type="function">
    <text evidence="19">Key enzyme involved in DNA replication and DNA repair. Involved in Okazaki fragments processing by cleaving long flaps that escape FEN1: flaps that are longer than 27 nucleotides are coated by replication protein A complex (RPA), leading to recruit DNA2 which cleaves the flap until it is too short to bind RPA and becomes a substrate for FEN1. Also involved in 5'-end resection of DNA during double-strand break (DSB) repair by mediating the cleavage of 5'-ssDNA.</text>
</comment>
<dbReference type="GO" id="GO:0006281">
    <property type="term" value="P:DNA repair"/>
    <property type="evidence" value="ECO:0007669"/>
    <property type="project" value="UniProtKB-KW"/>
</dbReference>
<accession>A0AAW2YVF9</accession>
<evidence type="ECO:0000256" key="6">
    <source>
        <dbReference type="ARBA" id="ARBA00022723"/>
    </source>
</evidence>
<comment type="similarity">
    <text evidence="2 19">Belongs to the DNA2/NAM7 helicase family.</text>
</comment>
<evidence type="ECO:0000256" key="18">
    <source>
        <dbReference type="ARBA" id="ARBA00047995"/>
    </source>
</evidence>
<dbReference type="GO" id="GO:0017108">
    <property type="term" value="F:5'-flap endonuclease activity"/>
    <property type="evidence" value="ECO:0007669"/>
    <property type="project" value="UniProtKB-UniRule"/>
</dbReference>
<dbReference type="SUPFAM" id="SSF52540">
    <property type="entry name" value="P-loop containing nucleoside triphosphate hydrolases"/>
    <property type="match status" value="1"/>
</dbReference>
<comment type="subcellular location">
    <subcellularLocation>
        <location evidence="19">Nucleus</location>
    </subcellularLocation>
    <subcellularLocation>
        <location evidence="19">Chromosome</location>
    </subcellularLocation>
</comment>
<dbReference type="GO" id="GO:0051539">
    <property type="term" value="F:4 iron, 4 sulfur cluster binding"/>
    <property type="evidence" value="ECO:0007669"/>
    <property type="project" value="UniProtKB-UniRule"/>
</dbReference>
<dbReference type="GO" id="GO:0005737">
    <property type="term" value="C:cytoplasm"/>
    <property type="evidence" value="ECO:0007669"/>
    <property type="project" value="TreeGrafter"/>
</dbReference>
<dbReference type="PANTHER" id="PTHR10887:SF433">
    <property type="entry name" value="DNA REPLICATION ATP-DEPENDENT HELICASE_NUCLEASE DNA2"/>
    <property type="match status" value="1"/>
</dbReference>
<evidence type="ECO:0000256" key="2">
    <source>
        <dbReference type="ARBA" id="ARBA00007913"/>
    </source>
</evidence>
<keyword evidence="4 19" id="KW-0235">DNA replication</keyword>
<dbReference type="InterPro" id="IPR047187">
    <property type="entry name" value="SF1_C_Upf1"/>
</dbReference>
<comment type="catalytic activity">
    <reaction evidence="18 19">
        <text>ATP + H2O = ADP + phosphate + H(+)</text>
        <dbReference type="Rhea" id="RHEA:13065"/>
        <dbReference type="ChEBI" id="CHEBI:15377"/>
        <dbReference type="ChEBI" id="CHEBI:15378"/>
        <dbReference type="ChEBI" id="CHEBI:30616"/>
        <dbReference type="ChEBI" id="CHEBI:43474"/>
        <dbReference type="ChEBI" id="CHEBI:456216"/>
        <dbReference type="EC" id="3.6.4.12"/>
    </reaction>
</comment>
<keyword evidence="14 19" id="KW-0238">DNA-binding</keyword>
<feature type="domain" description="DNA2/NAM7 helicase helicase" evidence="21">
    <location>
        <begin position="644"/>
        <end position="710"/>
    </location>
</feature>
<dbReference type="InterPro" id="IPR027417">
    <property type="entry name" value="P-loop_NTPase"/>
</dbReference>
<comment type="caution">
    <text evidence="23">The sequence shown here is derived from an EMBL/GenBank/DDBJ whole genome shotgun (WGS) entry which is preliminary data.</text>
</comment>
<dbReference type="PANTHER" id="PTHR10887">
    <property type="entry name" value="DNA2/NAM7 HELICASE FAMILY"/>
    <property type="match status" value="1"/>
</dbReference>
<dbReference type="InterPro" id="IPR011604">
    <property type="entry name" value="PDDEXK-like_dom_sf"/>
</dbReference>
<dbReference type="EC" id="3.1.-.-" evidence="19"/>
<protein>
    <recommendedName>
        <fullName evidence="19">DNA replication ATP-dependent helicase/nuclease</fullName>
        <ecNumber evidence="19">3.1.-.-</ecNumber>
        <ecNumber evidence="19">3.6.4.12</ecNumber>
    </recommendedName>
</protein>
<keyword evidence="24" id="KW-1185">Reference proteome</keyword>
<evidence type="ECO:0000256" key="9">
    <source>
        <dbReference type="ARBA" id="ARBA00022801"/>
    </source>
</evidence>
<evidence type="ECO:0000256" key="15">
    <source>
        <dbReference type="ARBA" id="ARBA00023204"/>
    </source>
</evidence>
<evidence type="ECO:0000256" key="4">
    <source>
        <dbReference type="ARBA" id="ARBA00022705"/>
    </source>
</evidence>
<keyword evidence="11 19" id="KW-0067">ATP-binding</keyword>
<dbReference type="GO" id="GO:0005694">
    <property type="term" value="C:chromosome"/>
    <property type="evidence" value="ECO:0007669"/>
    <property type="project" value="UniProtKB-SubCell"/>
</dbReference>
<evidence type="ECO:0000256" key="16">
    <source>
        <dbReference type="ARBA" id="ARBA00023242"/>
    </source>
</evidence>
<evidence type="ECO:0000256" key="3">
    <source>
        <dbReference type="ARBA" id="ARBA00022485"/>
    </source>
</evidence>
<keyword evidence="10 19" id="KW-0347">Helicase</keyword>
<evidence type="ECO:0000256" key="11">
    <source>
        <dbReference type="ARBA" id="ARBA00022840"/>
    </source>
</evidence>
<evidence type="ECO:0000256" key="13">
    <source>
        <dbReference type="ARBA" id="ARBA00023014"/>
    </source>
</evidence>
<dbReference type="GO" id="GO:0003677">
    <property type="term" value="F:DNA binding"/>
    <property type="evidence" value="ECO:0007669"/>
    <property type="project" value="UniProtKB-UniRule"/>
</dbReference>
<dbReference type="EC" id="3.6.4.12" evidence="19"/>
<dbReference type="Pfam" id="PF08696">
    <property type="entry name" value="Dna2"/>
    <property type="match status" value="1"/>
</dbReference>
<keyword evidence="6 19" id="KW-0479">Metal-binding</keyword>
<dbReference type="Gene3D" id="3.40.50.300">
    <property type="entry name" value="P-loop containing nucleotide triphosphate hydrolases"/>
    <property type="match status" value="2"/>
</dbReference>
<evidence type="ECO:0000256" key="17">
    <source>
        <dbReference type="ARBA" id="ARBA00023268"/>
    </source>
</evidence>
<evidence type="ECO:0000259" key="21">
    <source>
        <dbReference type="Pfam" id="PF13086"/>
    </source>
</evidence>
<keyword evidence="5 19" id="KW-0540">Nuclease</keyword>
<dbReference type="AlphaFoldDB" id="A0AAW2YVF9"/>